<evidence type="ECO:0000259" key="5">
    <source>
        <dbReference type="Pfam" id="PF05347"/>
    </source>
</evidence>
<name>A0A316V355_9BASI</name>
<evidence type="ECO:0000256" key="3">
    <source>
        <dbReference type="ARBA" id="ARBA00023186"/>
    </source>
</evidence>
<evidence type="ECO:0000256" key="4">
    <source>
        <dbReference type="ARBA" id="ARBA00025715"/>
    </source>
</evidence>
<accession>A0A316V355</accession>
<dbReference type="RefSeq" id="XP_025364487.1">
    <property type="nucleotide sequence ID" value="XM_025509064.1"/>
</dbReference>
<dbReference type="GO" id="GO:0034553">
    <property type="term" value="P:mitochondrial respiratory chain complex II assembly"/>
    <property type="evidence" value="ECO:0007669"/>
    <property type="project" value="InterPro"/>
</dbReference>
<feature type="domain" description="Complex 1 LYR protein" evidence="5">
    <location>
        <begin position="11"/>
        <end position="69"/>
    </location>
</feature>
<evidence type="ECO:0000256" key="1">
    <source>
        <dbReference type="ARBA" id="ARBA00004305"/>
    </source>
</evidence>
<keyword evidence="3" id="KW-0143">Chaperone</keyword>
<evidence type="ECO:0000313" key="6">
    <source>
        <dbReference type="EMBL" id="PWN29875.1"/>
    </source>
</evidence>
<protein>
    <recommendedName>
        <fullName evidence="5">Complex 1 LYR protein domain-containing protein</fullName>
    </recommendedName>
</protein>
<evidence type="ECO:0000313" key="7">
    <source>
        <dbReference type="Proteomes" id="UP000245884"/>
    </source>
</evidence>
<dbReference type="GO" id="GO:0005759">
    <property type="term" value="C:mitochondrial matrix"/>
    <property type="evidence" value="ECO:0007669"/>
    <property type="project" value="UniProtKB-SubCell"/>
</dbReference>
<dbReference type="GeneID" id="37030887"/>
<dbReference type="InterPro" id="IPR045295">
    <property type="entry name" value="Complex1_LYR_SDHAF1_LYRM8"/>
</dbReference>
<proteinExistence type="inferred from homology"/>
<dbReference type="InterPro" id="IPR008011">
    <property type="entry name" value="Complex1_LYR_dom"/>
</dbReference>
<evidence type="ECO:0000256" key="2">
    <source>
        <dbReference type="ARBA" id="ARBA00023128"/>
    </source>
</evidence>
<dbReference type="Pfam" id="PF05347">
    <property type="entry name" value="Complex1_LYR"/>
    <property type="match status" value="1"/>
</dbReference>
<dbReference type="STRING" id="1569628.A0A316V355"/>
<comment type="subcellular location">
    <subcellularLocation>
        <location evidence="1">Mitochondrion matrix</location>
    </subcellularLocation>
</comment>
<dbReference type="OrthoDB" id="273010at2759"/>
<dbReference type="EMBL" id="KZ819663">
    <property type="protein sequence ID" value="PWN29875.1"/>
    <property type="molecule type" value="Genomic_DNA"/>
</dbReference>
<dbReference type="CDD" id="cd20268">
    <property type="entry name" value="Complex1_LYR_SDHAF1_LYRM8"/>
    <property type="match status" value="1"/>
</dbReference>
<dbReference type="AlphaFoldDB" id="A0A316V355"/>
<keyword evidence="7" id="KW-1185">Reference proteome</keyword>
<comment type="similarity">
    <text evidence="4">Belongs to the complex I LYR family. SDHAF1 subfamily.</text>
</comment>
<reference evidence="6 7" key="1">
    <citation type="journal article" date="2018" name="Mol. Biol. Evol.">
        <title>Broad Genomic Sampling Reveals a Smut Pathogenic Ancestry of the Fungal Clade Ustilaginomycotina.</title>
        <authorList>
            <person name="Kijpornyongpan T."/>
            <person name="Mondo S.J."/>
            <person name="Barry K."/>
            <person name="Sandor L."/>
            <person name="Lee J."/>
            <person name="Lipzen A."/>
            <person name="Pangilinan J."/>
            <person name="LaButti K."/>
            <person name="Hainaut M."/>
            <person name="Henrissat B."/>
            <person name="Grigoriev I.V."/>
            <person name="Spatafora J.W."/>
            <person name="Aime M.C."/>
        </authorList>
    </citation>
    <scope>NUCLEOTIDE SEQUENCE [LARGE SCALE GENOMIC DNA]</scope>
    <source>
        <strain evidence="6 7">MCA 5214</strain>
    </source>
</reference>
<organism evidence="6 7">
    <name type="scientific">Jaminaea rosea</name>
    <dbReference type="NCBI Taxonomy" id="1569628"/>
    <lineage>
        <taxon>Eukaryota</taxon>
        <taxon>Fungi</taxon>
        <taxon>Dikarya</taxon>
        <taxon>Basidiomycota</taxon>
        <taxon>Ustilaginomycotina</taxon>
        <taxon>Exobasidiomycetes</taxon>
        <taxon>Microstromatales</taxon>
        <taxon>Microstromatales incertae sedis</taxon>
        <taxon>Jaminaea</taxon>
    </lineage>
</organism>
<keyword evidence="2" id="KW-0496">Mitochondrion</keyword>
<sequence length="111" mass="12505">MPPRAPTPAQREVFALYRRGLRALRNKPEASRPSFLLYLRHAFRHPSLGGGLRKRDFSAIEYMLRRGERMVSEVFEDVGVKRVGLPRGAAEWWEGVVRGRSGGGEEGEGAK</sequence>
<dbReference type="Proteomes" id="UP000245884">
    <property type="component" value="Unassembled WGS sequence"/>
</dbReference>
<gene>
    <name evidence="6" type="ORF">BDZ90DRAFT_278121</name>
</gene>